<gene>
    <name evidence="1" type="ORF">TNCV_3053391</name>
</gene>
<reference evidence="1" key="1">
    <citation type="submission" date="2020-08" db="EMBL/GenBank/DDBJ databases">
        <title>Multicomponent nature underlies the extraordinary mechanical properties of spider dragline silk.</title>
        <authorList>
            <person name="Kono N."/>
            <person name="Nakamura H."/>
            <person name="Mori M."/>
            <person name="Yoshida Y."/>
            <person name="Ohtoshi R."/>
            <person name="Malay A.D."/>
            <person name="Moran D.A.P."/>
            <person name="Tomita M."/>
            <person name="Numata K."/>
            <person name="Arakawa K."/>
        </authorList>
    </citation>
    <scope>NUCLEOTIDE SEQUENCE</scope>
</reference>
<keyword evidence="2" id="KW-1185">Reference proteome</keyword>
<name>A0A8X6RV45_TRICX</name>
<accession>A0A8X6RV45</accession>
<sequence length="95" mass="11291">MVQRSREKEQKQQLVNEAEDILLKGCTTTGVRKCMFFFYSHMKSLEYEMLVPSVEDLLVRISSAAERVCDIPRTFQNVRNFMQFRSQVCQTDFWL</sequence>
<comment type="caution">
    <text evidence="1">The sequence shown here is derived from an EMBL/GenBank/DDBJ whole genome shotgun (WGS) entry which is preliminary data.</text>
</comment>
<evidence type="ECO:0000313" key="2">
    <source>
        <dbReference type="Proteomes" id="UP000887159"/>
    </source>
</evidence>
<proteinExistence type="predicted"/>
<dbReference type="AlphaFoldDB" id="A0A8X6RV45"/>
<dbReference type="Proteomes" id="UP000887159">
    <property type="component" value="Unassembled WGS sequence"/>
</dbReference>
<organism evidence="1 2">
    <name type="scientific">Trichonephila clavipes</name>
    <name type="common">Golden silk orbweaver</name>
    <name type="synonym">Nephila clavipes</name>
    <dbReference type="NCBI Taxonomy" id="2585209"/>
    <lineage>
        <taxon>Eukaryota</taxon>
        <taxon>Metazoa</taxon>
        <taxon>Ecdysozoa</taxon>
        <taxon>Arthropoda</taxon>
        <taxon>Chelicerata</taxon>
        <taxon>Arachnida</taxon>
        <taxon>Araneae</taxon>
        <taxon>Araneomorphae</taxon>
        <taxon>Entelegynae</taxon>
        <taxon>Araneoidea</taxon>
        <taxon>Nephilidae</taxon>
        <taxon>Trichonephila</taxon>
    </lineage>
</organism>
<protein>
    <submittedName>
        <fullName evidence="1">Uncharacterized protein</fullName>
    </submittedName>
</protein>
<evidence type="ECO:0000313" key="1">
    <source>
        <dbReference type="EMBL" id="GFX99682.1"/>
    </source>
</evidence>
<dbReference type="EMBL" id="BMAU01021214">
    <property type="protein sequence ID" value="GFX99682.1"/>
    <property type="molecule type" value="Genomic_DNA"/>
</dbReference>